<gene>
    <name evidence="1" type="ORF">COMA2_90162</name>
</gene>
<name>A0A0S4LRT9_9BACT</name>
<dbReference type="EMBL" id="CZPZ01000036">
    <property type="protein sequence ID" value="CUS39983.1"/>
    <property type="molecule type" value="Genomic_DNA"/>
</dbReference>
<evidence type="ECO:0000313" key="2">
    <source>
        <dbReference type="Proteomes" id="UP000198736"/>
    </source>
</evidence>
<reference evidence="2" key="1">
    <citation type="submission" date="2015-10" db="EMBL/GenBank/DDBJ databases">
        <authorList>
            <person name="Luecker S."/>
            <person name="Luecker S."/>
        </authorList>
    </citation>
    <scope>NUCLEOTIDE SEQUENCE [LARGE SCALE GENOMIC DNA]</scope>
</reference>
<dbReference type="STRING" id="1742973.COMA2_90162"/>
<evidence type="ECO:0000313" key="1">
    <source>
        <dbReference type="EMBL" id="CUS39983.1"/>
    </source>
</evidence>
<sequence length="55" mass="6023">MKNPALRTMSVHLAWQAIVYQSVNKYLSSGLPSIAHSLPLQKESLHIGVRPAAVL</sequence>
<protein>
    <submittedName>
        <fullName evidence="1">Uncharacterized protein</fullName>
    </submittedName>
</protein>
<keyword evidence="2" id="KW-1185">Reference proteome</keyword>
<accession>A0A0S4LRT9</accession>
<dbReference type="Proteomes" id="UP000198736">
    <property type="component" value="Unassembled WGS sequence"/>
</dbReference>
<organism evidence="1 2">
    <name type="scientific">Candidatus Nitrospira nitrificans</name>
    <dbReference type="NCBI Taxonomy" id="1742973"/>
    <lineage>
        <taxon>Bacteria</taxon>
        <taxon>Pseudomonadati</taxon>
        <taxon>Nitrospirota</taxon>
        <taxon>Nitrospiria</taxon>
        <taxon>Nitrospirales</taxon>
        <taxon>Nitrospiraceae</taxon>
        <taxon>Nitrospira</taxon>
    </lineage>
</organism>
<dbReference type="AlphaFoldDB" id="A0A0S4LRT9"/>
<proteinExistence type="predicted"/>